<name>X1KFT3_9ZZZZ</name>
<gene>
    <name evidence="1" type="ORF">S06H3_00327</name>
    <name evidence="2" type="ORF">S12H4_41396</name>
</gene>
<reference evidence="1" key="1">
    <citation type="journal article" date="2014" name="Front. Microbiol.">
        <title>High frequency of phylogenetically diverse reductive dehalogenase-homologous genes in deep subseafloor sedimentary metagenomes.</title>
        <authorList>
            <person name="Kawai M."/>
            <person name="Futagami T."/>
            <person name="Toyoda A."/>
            <person name="Takaki Y."/>
            <person name="Nishi S."/>
            <person name="Hori S."/>
            <person name="Arai W."/>
            <person name="Tsubouchi T."/>
            <person name="Morono Y."/>
            <person name="Uchiyama I."/>
            <person name="Ito T."/>
            <person name="Fujiyama A."/>
            <person name="Inagaki F."/>
            <person name="Takami H."/>
        </authorList>
    </citation>
    <scope>NUCLEOTIDE SEQUENCE</scope>
    <source>
        <strain evidence="1">Expedition CK06-06</strain>
    </source>
</reference>
<accession>X1KFT3</accession>
<proteinExistence type="predicted"/>
<comment type="caution">
    <text evidence="1">The sequence shown here is derived from an EMBL/GenBank/DDBJ whole genome shotgun (WGS) entry which is preliminary data.</text>
</comment>
<evidence type="ECO:0000313" key="1">
    <source>
        <dbReference type="EMBL" id="GAH92470.1"/>
    </source>
</evidence>
<dbReference type="AlphaFoldDB" id="X1KFT3"/>
<dbReference type="EMBL" id="BARW01025225">
    <property type="protein sequence ID" value="GAJ06257.1"/>
    <property type="molecule type" value="Genomic_DNA"/>
</dbReference>
<evidence type="ECO:0000313" key="2">
    <source>
        <dbReference type="EMBL" id="GAJ06257.1"/>
    </source>
</evidence>
<organism evidence="1">
    <name type="scientific">marine sediment metagenome</name>
    <dbReference type="NCBI Taxonomy" id="412755"/>
    <lineage>
        <taxon>unclassified sequences</taxon>
        <taxon>metagenomes</taxon>
        <taxon>ecological metagenomes</taxon>
    </lineage>
</organism>
<sequence length="61" mass="7014">MTGKAEIVSKKLSVDNIEADLYYRFKVCLLRQSLTVRDVIIDYLQAYVESAEAEAEKTRKT</sequence>
<protein>
    <submittedName>
        <fullName evidence="1">Uncharacterized protein</fullName>
    </submittedName>
</protein>
<dbReference type="EMBL" id="BARV01000054">
    <property type="protein sequence ID" value="GAH92470.1"/>
    <property type="molecule type" value="Genomic_DNA"/>
</dbReference>